<dbReference type="Gene3D" id="1.25.40.10">
    <property type="entry name" value="Tetratricopeptide repeat domain"/>
    <property type="match status" value="1"/>
</dbReference>
<dbReference type="RefSeq" id="WP_186885096.1">
    <property type="nucleotide sequence ID" value="NZ_JACOFT010000004.1"/>
</dbReference>
<dbReference type="InterPro" id="IPR011990">
    <property type="entry name" value="TPR-like_helical_dom_sf"/>
</dbReference>
<comment type="subcellular location">
    <subcellularLocation>
        <location evidence="2">Periplasm</location>
    </subcellularLocation>
</comment>
<organism evidence="5 6">
    <name type="scientific">Undibacterium aquatile</name>
    <dbReference type="NCBI Taxonomy" id="1537398"/>
    <lineage>
        <taxon>Bacteria</taxon>
        <taxon>Pseudomonadati</taxon>
        <taxon>Pseudomonadota</taxon>
        <taxon>Betaproteobacteria</taxon>
        <taxon>Burkholderiales</taxon>
        <taxon>Oxalobacteraceae</taxon>
        <taxon>Undibacterium</taxon>
    </lineage>
</organism>
<name>A0ABR6XHH9_9BURK</name>
<evidence type="ECO:0000313" key="5">
    <source>
        <dbReference type="EMBL" id="MBC3812213.1"/>
    </source>
</evidence>
<evidence type="ECO:0000313" key="6">
    <source>
        <dbReference type="Proteomes" id="UP000637632"/>
    </source>
</evidence>
<keyword evidence="6" id="KW-1185">Reference proteome</keyword>
<evidence type="ECO:0000256" key="2">
    <source>
        <dbReference type="HAMAP-Rule" id="MF_02066"/>
    </source>
</evidence>
<evidence type="ECO:0000259" key="4">
    <source>
        <dbReference type="Pfam" id="PF16331"/>
    </source>
</evidence>
<dbReference type="HAMAP" id="MF_02066">
    <property type="entry name" value="CpoB"/>
    <property type="match status" value="1"/>
</dbReference>
<dbReference type="Pfam" id="PF13525">
    <property type="entry name" value="YfiO"/>
    <property type="match status" value="1"/>
</dbReference>
<feature type="domain" description="Outer membrane lipoprotein BamD-like" evidence="3">
    <location>
        <begin position="136"/>
        <end position="257"/>
    </location>
</feature>
<feature type="coiled-coil region" evidence="2">
    <location>
        <begin position="69"/>
        <end position="103"/>
    </location>
</feature>
<keyword evidence="2" id="KW-0131">Cell cycle</keyword>
<dbReference type="InterPro" id="IPR014162">
    <property type="entry name" value="CpoB_C"/>
</dbReference>
<proteinExistence type="inferred from homology"/>
<feature type="signal peptide" evidence="2">
    <location>
        <begin position="1"/>
        <end position="30"/>
    </location>
</feature>
<evidence type="ECO:0000259" key="3">
    <source>
        <dbReference type="Pfam" id="PF13525"/>
    </source>
</evidence>
<comment type="similarity">
    <text evidence="2">Belongs to the CpoB family.</text>
</comment>
<sequence length="257" mass="28446" precursor="true">MKLTSIRRSFAMAALSAAFSTALIPSLASAGIFDDDEARKAILDLRSKVDAVNLRLDNKLDTKADKGTALDLANENEQLRAEIAKLRGQVEVLANDIANTQRRQQDFYVDLDNRLRKIEPKRLTVDGKEATVEPNEQRAYDNALSLFKAGDYKNSVTSFSSFLVAYPQSAFAGSAQYWMGNSYYAQRDCKNTIVAMQQLVKVYPDHPKAPDALLNIAGCQTEMKDKNAAKKTLESLIAQYPESEAAHAAKNRMTSAK</sequence>
<keyword evidence="2" id="KW-0132">Cell division</keyword>
<keyword evidence="2" id="KW-0175">Coiled coil</keyword>
<dbReference type="Gene3D" id="1.20.5.110">
    <property type="match status" value="1"/>
</dbReference>
<dbReference type="SUPFAM" id="SSF48452">
    <property type="entry name" value="TPR-like"/>
    <property type="match status" value="1"/>
</dbReference>
<dbReference type="Proteomes" id="UP000637632">
    <property type="component" value="Unassembled WGS sequence"/>
</dbReference>
<gene>
    <name evidence="5" type="primary">ybgF</name>
    <name evidence="2" type="synonym">cpoB</name>
    <name evidence="5" type="ORF">H8K26_12235</name>
</gene>
<reference evidence="5 6" key="1">
    <citation type="submission" date="2020-08" db="EMBL/GenBank/DDBJ databases">
        <title>Novel species isolated from subtropical streams in China.</title>
        <authorList>
            <person name="Lu H."/>
        </authorList>
    </citation>
    <scope>NUCLEOTIDE SEQUENCE [LARGE SCALE GENOMIC DNA]</scope>
    <source>
        <strain evidence="5 6">CCTCC AB 2015119</strain>
    </source>
</reference>
<feature type="chain" id="PRO_5044929181" description="Cell division coordinator CpoB" evidence="2">
    <location>
        <begin position="31"/>
        <end position="257"/>
    </location>
</feature>
<feature type="domain" description="YbgF trimerisation" evidence="4">
    <location>
        <begin position="63"/>
        <end position="121"/>
    </location>
</feature>
<accession>A0ABR6XHH9</accession>
<comment type="caution">
    <text evidence="5">The sequence shown here is derived from an EMBL/GenBank/DDBJ whole genome shotgun (WGS) entry which is preliminary data.</text>
</comment>
<comment type="function">
    <text evidence="2">Mediates coordination of peptidoglycan synthesis and outer membrane constriction during cell division.</text>
</comment>
<protein>
    <recommendedName>
        <fullName evidence="2">Cell division coordinator CpoB</fullName>
    </recommendedName>
</protein>
<evidence type="ECO:0000256" key="1">
    <source>
        <dbReference type="ARBA" id="ARBA00022729"/>
    </source>
</evidence>
<dbReference type="InterPro" id="IPR034706">
    <property type="entry name" value="CpoB"/>
</dbReference>
<keyword evidence="1 2" id="KW-0732">Signal</keyword>
<dbReference type="NCBIfam" id="TIGR02795">
    <property type="entry name" value="tol_pal_ybgF"/>
    <property type="match status" value="1"/>
</dbReference>
<dbReference type="Pfam" id="PF16331">
    <property type="entry name" value="TolA_bind_tri"/>
    <property type="match status" value="1"/>
</dbReference>
<keyword evidence="2" id="KW-0574">Periplasm</keyword>
<dbReference type="InterPro" id="IPR039565">
    <property type="entry name" value="BamD-like"/>
</dbReference>
<dbReference type="EMBL" id="JACOFT010000004">
    <property type="protein sequence ID" value="MBC3812213.1"/>
    <property type="molecule type" value="Genomic_DNA"/>
</dbReference>
<dbReference type="InterPro" id="IPR032519">
    <property type="entry name" value="YbgF_tri"/>
</dbReference>